<dbReference type="Proteomes" id="UP001366166">
    <property type="component" value="Chromosome"/>
</dbReference>
<dbReference type="PANTHER" id="PTHR42928">
    <property type="entry name" value="TRICARBOXYLATE-BINDING PROTEIN"/>
    <property type="match status" value="1"/>
</dbReference>
<keyword evidence="4" id="KW-1185">Reference proteome</keyword>
<evidence type="ECO:0000256" key="1">
    <source>
        <dbReference type="ARBA" id="ARBA00006987"/>
    </source>
</evidence>
<dbReference type="AlphaFoldDB" id="A0AAU9EIQ8"/>
<feature type="chain" id="PRO_5043437427" evidence="2">
    <location>
        <begin position="21"/>
        <end position="319"/>
    </location>
</feature>
<evidence type="ECO:0000313" key="3">
    <source>
        <dbReference type="EMBL" id="BEQ16996.1"/>
    </source>
</evidence>
<dbReference type="Pfam" id="PF03401">
    <property type="entry name" value="TctC"/>
    <property type="match status" value="1"/>
</dbReference>
<name>A0AAU9EIQ8_9BACT</name>
<proteinExistence type="inferred from homology"/>
<dbReference type="PIRSF" id="PIRSF017082">
    <property type="entry name" value="YflP"/>
    <property type="match status" value="1"/>
</dbReference>
<dbReference type="EMBL" id="AP028679">
    <property type="protein sequence ID" value="BEQ16996.1"/>
    <property type="molecule type" value="Genomic_DNA"/>
</dbReference>
<dbReference type="PANTHER" id="PTHR42928:SF5">
    <property type="entry name" value="BLR1237 PROTEIN"/>
    <property type="match status" value="1"/>
</dbReference>
<reference evidence="4" key="1">
    <citation type="journal article" date="2023" name="Arch. Microbiol.">
        <title>Desulfoferula mesophilus gen. nov. sp. nov., a mesophilic sulfate-reducing bacterium isolated from a brackish lake sediment.</title>
        <authorList>
            <person name="Watanabe T."/>
            <person name="Yabe T."/>
            <person name="Tsuji J.M."/>
            <person name="Fukui M."/>
        </authorList>
    </citation>
    <scope>NUCLEOTIDE SEQUENCE [LARGE SCALE GENOMIC DNA]</scope>
    <source>
        <strain evidence="4">12FAK</strain>
    </source>
</reference>
<evidence type="ECO:0000313" key="4">
    <source>
        <dbReference type="Proteomes" id="UP001366166"/>
    </source>
</evidence>
<dbReference type="Gene3D" id="3.40.190.10">
    <property type="entry name" value="Periplasmic binding protein-like II"/>
    <property type="match status" value="1"/>
</dbReference>
<sequence length="319" mass="33635">MRLVALATACVAVLCTLAGAAVAGDYPDKKIELVVAFNPGGGSDTFGRAVARFGEKYVGQPIFVTNRAGGAGAIGFVYGAKAKPDGYTLTLAVTTLTIAPYMTKGYPVTYKDYAPLALLAVVPSCISVSAESKYKTLQDFLKDAKAQPGKMRVGTSGTGSPWHLAGAALGNAAKVNFSFVPYKGAGPTITALMGGHIDSAITSAAEIFPHVQAGKVRVLAIIADKRFPVLPDVPTTIELGLKANVVAWRGLVAPNKTPKDRVTYLIKAITKLSEDKEFLDFMAKNGVTPHLITGEKFGQWLKVQSEDYANLVKLTGLVK</sequence>
<organism evidence="3 4">
    <name type="scientific">Desulfoferula mesophila</name>
    <dbReference type="NCBI Taxonomy" id="3058419"/>
    <lineage>
        <taxon>Bacteria</taxon>
        <taxon>Pseudomonadati</taxon>
        <taxon>Thermodesulfobacteriota</taxon>
        <taxon>Desulfarculia</taxon>
        <taxon>Desulfarculales</taxon>
        <taxon>Desulfarculaceae</taxon>
        <taxon>Desulfoferula</taxon>
    </lineage>
</organism>
<feature type="signal peptide" evidence="2">
    <location>
        <begin position="1"/>
        <end position="20"/>
    </location>
</feature>
<dbReference type="SUPFAM" id="SSF53850">
    <property type="entry name" value="Periplasmic binding protein-like II"/>
    <property type="match status" value="1"/>
</dbReference>
<evidence type="ECO:0000256" key="2">
    <source>
        <dbReference type="SAM" id="SignalP"/>
    </source>
</evidence>
<protein>
    <submittedName>
        <fullName evidence="3">ABC transporter substrate-binding protein</fullName>
    </submittedName>
</protein>
<accession>A0AAU9EIQ8</accession>
<dbReference type="InterPro" id="IPR042100">
    <property type="entry name" value="Bug_dom1"/>
</dbReference>
<keyword evidence="2" id="KW-0732">Signal</keyword>
<gene>
    <name evidence="3" type="ORF">FAK_40620</name>
</gene>
<comment type="similarity">
    <text evidence="1">Belongs to the UPF0065 (bug) family.</text>
</comment>
<dbReference type="Gene3D" id="3.40.190.150">
    <property type="entry name" value="Bordetella uptake gene, domain 1"/>
    <property type="match status" value="1"/>
</dbReference>
<dbReference type="InterPro" id="IPR005064">
    <property type="entry name" value="BUG"/>
</dbReference>
<dbReference type="CDD" id="cd07012">
    <property type="entry name" value="PBP2_Bug_TTT"/>
    <property type="match status" value="1"/>
</dbReference>
<dbReference type="KEGG" id="dmp:FAK_40620"/>